<dbReference type="SUPFAM" id="SSF54791">
    <property type="entry name" value="Eukaryotic type KH-domain (KH-domain type I)"/>
    <property type="match status" value="1"/>
</dbReference>
<dbReference type="OrthoDB" id="6777263at2759"/>
<dbReference type="GO" id="GO:0048024">
    <property type="term" value="P:regulation of mRNA splicing, via spliceosome"/>
    <property type="evidence" value="ECO:0007669"/>
    <property type="project" value="TreeGrafter"/>
</dbReference>
<evidence type="ECO:0000313" key="5">
    <source>
        <dbReference type="Proteomes" id="UP000759131"/>
    </source>
</evidence>
<dbReference type="Gene3D" id="3.30.1370.10">
    <property type="entry name" value="K Homology domain, type 1"/>
    <property type="match status" value="1"/>
</dbReference>
<evidence type="ECO:0000313" key="4">
    <source>
        <dbReference type="EMBL" id="CAD7639339.1"/>
    </source>
</evidence>
<dbReference type="GO" id="GO:0005634">
    <property type="term" value="C:nucleus"/>
    <property type="evidence" value="ECO:0007669"/>
    <property type="project" value="TreeGrafter"/>
</dbReference>
<dbReference type="InterPro" id="IPR045071">
    <property type="entry name" value="BBP-like"/>
</dbReference>
<feature type="non-terminal residue" evidence="4">
    <location>
        <position position="1"/>
    </location>
</feature>
<evidence type="ECO:0000256" key="1">
    <source>
        <dbReference type="ARBA" id="ARBA00022884"/>
    </source>
</evidence>
<proteinExistence type="predicted"/>
<dbReference type="EMBL" id="CAJPIZ010021973">
    <property type="protein sequence ID" value="CAG2117795.1"/>
    <property type="molecule type" value="Genomic_DNA"/>
</dbReference>
<evidence type="ECO:0000259" key="3">
    <source>
        <dbReference type="Pfam" id="PF22675"/>
    </source>
</evidence>
<organism evidence="4">
    <name type="scientific">Medioppia subpectinata</name>
    <dbReference type="NCBI Taxonomy" id="1979941"/>
    <lineage>
        <taxon>Eukaryota</taxon>
        <taxon>Metazoa</taxon>
        <taxon>Ecdysozoa</taxon>
        <taxon>Arthropoda</taxon>
        <taxon>Chelicerata</taxon>
        <taxon>Arachnida</taxon>
        <taxon>Acari</taxon>
        <taxon>Acariformes</taxon>
        <taxon>Sarcoptiformes</taxon>
        <taxon>Oribatida</taxon>
        <taxon>Brachypylina</taxon>
        <taxon>Oppioidea</taxon>
        <taxon>Oppiidae</taxon>
        <taxon>Medioppia</taxon>
    </lineage>
</organism>
<dbReference type="Proteomes" id="UP000759131">
    <property type="component" value="Unassembled WGS sequence"/>
</dbReference>
<dbReference type="PANTHER" id="PTHR11208">
    <property type="entry name" value="RNA-BINDING PROTEIN RELATED"/>
    <property type="match status" value="1"/>
</dbReference>
<dbReference type="PROSITE" id="PS50084">
    <property type="entry name" value="KH_TYPE_1"/>
    <property type="match status" value="1"/>
</dbReference>
<evidence type="ECO:0000256" key="2">
    <source>
        <dbReference type="PROSITE-ProRule" id="PRU00117"/>
    </source>
</evidence>
<dbReference type="Pfam" id="PF22675">
    <property type="entry name" value="KH-I_KHDC4-BBP"/>
    <property type="match status" value="1"/>
</dbReference>
<gene>
    <name evidence="4" type="ORF">OSB1V03_LOCUS17748</name>
</gene>
<dbReference type="AlphaFoldDB" id="A0A7R9LCU8"/>
<feature type="domain" description="KHDC4/BBP-like KH-domain type I" evidence="3">
    <location>
        <begin position="46"/>
        <end position="85"/>
    </location>
</feature>
<dbReference type="InterPro" id="IPR055256">
    <property type="entry name" value="KH_1_KHDC4/BBP-like"/>
</dbReference>
<keyword evidence="5" id="KW-1185">Reference proteome</keyword>
<dbReference type="PANTHER" id="PTHR11208:SF125">
    <property type="entry name" value="KH DOMAIN-CONTAINING RNA-BINDING PROTEIN QKI"/>
    <property type="match status" value="1"/>
</dbReference>
<sequence length="88" mass="9979">MITIEINKVRQNLFQINGVEKKPLALPEADGPAVSRQEKVYVPVEEHPEYNFVGRILGPRGMTAKQLEQETGCKIMVRGRGSMRDKKK</sequence>
<accession>A0A7R9LCU8</accession>
<dbReference type="InterPro" id="IPR036612">
    <property type="entry name" value="KH_dom_type_1_sf"/>
</dbReference>
<protein>
    <recommendedName>
        <fullName evidence="3">KHDC4/BBP-like KH-domain type I domain-containing protein</fullName>
    </recommendedName>
</protein>
<keyword evidence="1 2" id="KW-0694">RNA-binding</keyword>
<dbReference type="GO" id="GO:0003729">
    <property type="term" value="F:mRNA binding"/>
    <property type="evidence" value="ECO:0007669"/>
    <property type="project" value="TreeGrafter"/>
</dbReference>
<dbReference type="EMBL" id="OC876548">
    <property type="protein sequence ID" value="CAD7639339.1"/>
    <property type="molecule type" value="Genomic_DNA"/>
</dbReference>
<name>A0A7R9LCU8_9ACAR</name>
<reference evidence="4" key="1">
    <citation type="submission" date="2020-11" db="EMBL/GenBank/DDBJ databases">
        <authorList>
            <person name="Tran Van P."/>
        </authorList>
    </citation>
    <scope>NUCLEOTIDE SEQUENCE</scope>
</reference>